<dbReference type="Gene3D" id="1.10.10.10">
    <property type="entry name" value="Winged helix-like DNA-binding domain superfamily/Winged helix DNA-binding domain"/>
    <property type="match status" value="1"/>
</dbReference>
<keyword evidence="3 6" id="KW-0731">Sigma factor</keyword>
<comment type="similarity">
    <text evidence="1 6">Belongs to the sigma-70 factor family. ECF subfamily.</text>
</comment>
<evidence type="ECO:0000256" key="2">
    <source>
        <dbReference type="ARBA" id="ARBA00023015"/>
    </source>
</evidence>
<dbReference type="InterPro" id="IPR007627">
    <property type="entry name" value="RNA_pol_sigma70_r2"/>
</dbReference>
<organism evidence="9 10">
    <name type="scientific">Cellulomonas alba</name>
    <dbReference type="NCBI Taxonomy" id="3053467"/>
    <lineage>
        <taxon>Bacteria</taxon>
        <taxon>Bacillati</taxon>
        <taxon>Actinomycetota</taxon>
        <taxon>Actinomycetes</taxon>
        <taxon>Micrococcales</taxon>
        <taxon>Cellulomonadaceae</taxon>
        <taxon>Cellulomonas</taxon>
    </lineage>
</organism>
<dbReference type="InterPro" id="IPR013325">
    <property type="entry name" value="RNA_pol_sigma_r2"/>
</dbReference>
<dbReference type="PANTHER" id="PTHR43133">
    <property type="entry name" value="RNA POLYMERASE ECF-TYPE SIGMA FACTO"/>
    <property type="match status" value="1"/>
</dbReference>
<dbReference type="NCBIfam" id="TIGR02937">
    <property type="entry name" value="sigma70-ECF"/>
    <property type="match status" value="1"/>
</dbReference>
<evidence type="ECO:0000256" key="5">
    <source>
        <dbReference type="ARBA" id="ARBA00023163"/>
    </source>
</evidence>
<dbReference type="RefSeq" id="WP_289456584.1">
    <property type="nucleotide sequence ID" value="NZ_JAUCGQ010000003.1"/>
</dbReference>
<keyword evidence="2 6" id="KW-0805">Transcription regulation</keyword>
<dbReference type="InterPro" id="IPR007630">
    <property type="entry name" value="RNA_pol_sigma70_r4"/>
</dbReference>
<protein>
    <recommendedName>
        <fullName evidence="6">RNA polymerase sigma factor</fullName>
    </recommendedName>
</protein>
<evidence type="ECO:0000259" key="7">
    <source>
        <dbReference type="Pfam" id="PF04542"/>
    </source>
</evidence>
<dbReference type="EMBL" id="JAUCGQ010000003">
    <property type="protein sequence ID" value="MDM7856418.1"/>
    <property type="molecule type" value="Genomic_DNA"/>
</dbReference>
<evidence type="ECO:0000313" key="10">
    <source>
        <dbReference type="Proteomes" id="UP001529338"/>
    </source>
</evidence>
<feature type="domain" description="RNA polymerase sigma-70 region 4" evidence="8">
    <location>
        <begin position="138"/>
        <end position="186"/>
    </location>
</feature>
<dbReference type="InterPro" id="IPR014284">
    <property type="entry name" value="RNA_pol_sigma-70_dom"/>
</dbReference>
<dbReference type="InterPro" id="IPR000838">
    <property type="entry name" value="RNA_pol_sigma70_ECF_CS"/>
</dbReference>
<keyword evidence="4 6" id="KW-0238">DNA-binding</keyword>
<dbReference type="PROSITE" id="PS01063">
    <property type="entry name" value="SIGMA70_ECF"/>
    <property type="match status" value="1"/>
</dbReference>
<dbReference type="InterPro" id="IPR013324">
    <property type="entry name" value="RNA_pol_sigma_r3/r4-like"/>
</dbReference>
<evidence type="ECO:0000259" key="8">
    <source>
        <dbReference type="Pfam" id="PF04545"/>
    </source>
</evidence>
<sequence length="195" mass="21644">MAETADESPVDVRAATDDDDLALRFRVGDEDALAEVYRRWSPLVHTVARQSLGSEADADDVTQQVFVAAWRGRERFDPGRARLSSWLLGITRHAVVDAHRSRSGRRRLEDASAQLLTVTADEGVADRVVDRVLVADELSRLDEPARTILRLAFDRDLTHTQIATELAMPLGTVKSHVRRGLARLRARLEVDGVAS</sequence>
<evidence type="ECO:0000256" key="4">
    <source>
        <dbReference type="ARBA" id="ARBA00023125"/>
    </source>
</evidence>
<comment type="caution">
    <text evidence="9">The sequence shown here is derived from an EMBL/GenBank/DDBJ whole genome shotgun (WGS) entry which is preliminary data.</text>
</comment>
<evidence type="ECO:0000256" key="6">
    <source>
        <dbReference type="RuleBase" id="RU000716"/>
    </source>
</evidence>
<proteinExistence type="inferred from homology"/>
<accession>A0ABT7SJQ6</accession>
<dbReference type="PANTHER" id="PTHR43133:SF62">
    <property type="entry name" value="RNA POLYMERASE SIGMA FACTOR SIGZ"/>
    <property type="match status" value="1"/>
</dbReference>
<gene>
    <name evidence="9" type="ORF">QRT04_15885</name>
</gene>
<keyword evidence="10" id="KW-1185">Reference proteome</keyword>
<name>A0ABT7SJQ6_9CELL</name>
<dbReference type="Pfam" id="PF04542">
    <property type="entry name" value="Sigma70_r2"/>
    <property type="match status" value="1"/>
</dbReference>
<evidence type="ECO:0000313" key="9">
    <source>
        <dbReference type="EMBL" id="MDM7856418.1"/>
    </source>
</evidence>
<evidence type="ECO:0000256" key="1">
    <source>
        <dbReference type="ARBA" id="ARBA00010641"/>
    </source>
</evidence>
<dbReference type="SUPFAM" id="SSF88659">
    <property type="entry name" value="Sigma3 and sigma4 domains of RNA polymerase sigma factors"/>
    <property type="match status" value="1"/>
</dbReference>
<dbReference type="InterPro" id="IPR036388">
    <property type="entry name" value="WH-like_DNA-bd_sf"/>
</dbReference>
<dbReference type="Pfam" id="PF04545">
    <property type="entry name" value="Sigma70_r4"/>
    <property type="match status" value="1"/>
</dbReference>
<keyword evidence="5 6" id="KW-0804">Transcription</keyword>
<dbReference type="SUPFAM" id="SSF88946">
    <property type="entry name" value="Sigma2 domain of RNA polymerase sigma factors"/>
    <property type="match status" value="1"/>
</dbReference>
<dbReference type="InterPro" id="IPR039425">
    <property type="entry name" value="RNA_pol_sigma-70-like"/>
</dbReference>
<feature type="domain" description="RNA polymerase sigma-70 region 2" evidence="7">
    <location>
        <begin position="37"/>
        <end position="103"/>
    </location>
</feature>
<dbReference type="Proteomes" id="UP001529338">
    <property type="component" value="Unassembled WGS sequence"/>
</dbReference>
<dbReference type="Gene3D" id="1.10.1740.10">
    <property type="match status" value="1"/>
</dbReference>
<reference evidence="9 10" key="1">
    <citation type="submission" date="2023-06" db="EMBL/GenBank/DDBJ databases">
        <title>Cellulomonas sp. MW4 Whole genome sequence.</title>
        <authorList>
            <person name="Park S."/>
        </authorList>
    </citation>
    <scope>NUCLEOTIDE SEQUENCE [LARGE SCALE GENOMIC DNA]</scope>
    <source>
        <strain evidence="9 10">MW4</strain>
    </source>
</reference>
<evidence type="ECO:0000256" key="3">
    <source>
        <dbReference type="ARBA" id="ARBA00023082"/>
    </source>
</evidence>